<evidence type="ECO:0000256" key="3">
    <source>
        <dbReference type="RuleBase" id="RU361219"/>
    </source>
</evidence>
<dbReference type="GO" id="GO:0004420">
    <property type="term" value="F:hydroxymethylglutaryl-CoA reductase (NADPH) activity"/>
    <property type="evidence" value="ECO:0007669"/>
    <property type="project" value="InterPro"/>
</dbReference>
<sequence length="480" mass="54310">MIEVINALKRQISIFTLIKLMYKLQEQLHIVKKKQKFHMNHKPVEGFSKLTKQGKIDWLVTEYLEGNEEYQNILNQYWNENTDLQKLHDEFSENTISNFYMPYGIAPNFLIDGKLFALPMAVEESSVVAAASKAAKFWIDKGGFKTTIINNEKLGHTHFIFNVEAHKLLHFFNFKLKKKLLEATEDITANMRKRGGGILDIKLVDKTSEMANYYQLKASFDTVDSMGANFINSCLEQFGKTLKQEVAVCEDFSQEEKNSLQIVMNILSNFTPDCIVRAEVSCKIEDLKDDSGISNEEFAWKFKQAVTIAEIEPFRATTHNKGIMNGVDAVVIATGNDFRATEACAHAYAARNGKYSSLTHCTTDNGIFRFWIDLPISVGVVGGLTNLHPLVKFSLALLGKPSAQELMSILAVSGLAQNFGALRSLVTTGIQKGHMKMHLFNILNQFNATEEEKQHFVNYFKDKTVSHHEVIAELEKLRSN</sequence>
<dbReference type="PANTHER" id="PTHR10572">
    <property type="entry name" value="3-HYDROXY-3-METHYLGLUTARYL-COENZYME A REDUCTASE"/>
    <property type="match status" value="1"/>
</dbReference>
<gene>
    <name evidence="4" type="primary">mvaA</name>
    <name evidence="4" type="ORF">NCTC12078_01185</name>
</gene>
<dbReference type="InterPro" id="IPR009023">
    <property type="entry name" value="HMG_CoA_Rdtase_NAD(P)-bd_sf"/>
</dbReference>
<dbReference type="SUPFAM" id="SSF55035">
    <property type="entry name" value="NAD-binding domain of HMG-CoA reductase"/>
    <property type="match status" value="1"/>
</dbReference>
<dbReference type="GO" id="GO:0140643">
    <property type="term" value="F:hydroxymethylglutaryl-CoA reductase (NADH) activity"/>
    <property type="evidence" value="ECO:0007669"/>
    <property type="project" value="UniProtKB-EC"/>
</dbReference>
<dbReference type="PANTHER" id="PTHR10572:SF24">
    <property type="entry name" value="3-HYDROXY-3-METHYLGLUTARYL-COENZYME A REDUCTASE"/>
    <property type="match status" value="1"/>
</dbReference>
<protein>
    <recommendedName>
        <fullName evidence="3">3-hydroxy-3-methylglutaryl coenzyme A reductase</fullName>
        <shortName evidence="3">HMG-CoA reductase</shortName>
        <ecNumber evidence="3">1.1.1.88</ecNumber>
    </recommendedName>
</protein>
<dbReference type="NCBIfam" id="TIGR00532">
    <property type="entry name" value="HMG_CoA_R_NAD"/>
    <property type="match status" value="1"/>
</dbReference>
<dbReference type="InterPro" id="IPR004553">
    <property type="entry name" value="HMG_CoA_Rdtase_bac-typ"/>
</dbReference>
<dbReference type="InterPro" id="IPR002202">
    <property type="entry name" value="HMG_CoA_Rdtase"/>
</dbReference>
<dbReference type="EMBL" id="LR215974">
    <property type="protein sequence ID" value="VFB03191.1"/>
    <property type="molecule type" value="Genomic_DNA"/>
</dbReference>
<comment type="pathway">
    <text evidence="3">Metabolic intermediate metabolism; (R)-mevalonate degradation; (S)-3-hydroxy-3-methylglutaryl-CoA from (R)-mevalonate: step 1/1.</text>
</comment>
<dbReference type="PROSITE" id="PS50065">
    <property type="entry name" value="HMG_COA_REDUCTASE_4"/>
    <property type="match status" value="1"/>
</dbReference>
<dbReference type="AlphaFoldDB" id="A0A4U8WA53"/>
<dbReference type="UniPathway" id="UPA00257">
    <property type="reaction ID" value="UER00367"/>
</dbReference>
<reference evidence="4 5" key="1">
    <citation type="submission" date="2019-02" db="EMBL/GenBank/DDBJ databases">
        <authorList>
            <consortium name="Pathogen Informatics"/>
        </authorList>
    </citation>
    <scope>NUCLEOTIDE SEQUENCE [LARGE SCALE GENOMIC DNA]</scope>
    <source>
        <strain evidence="4 5">3012STDY6944375</strain>
    </source>
</reference>
<keyword evidence="2 3" id="KW-0560">Oxidoreductase</keyword>
<evidence type="ECO:0000313" key="5">
    <source>
        <dbReference type="Proteomes" id="UP000290013"/>
    </source>
</evidence>
<accession>A0A4U8WA53</accession>
<dbReference type="Gene3D" id="3.90.770.10">
    <property type="entry name" value="3-hydroxy-3-methylglutaryl-coenzyme A Reductase, Chain A, domain 2"/>
    <property type="match status" value="2"/>
</dbReference>
<dbReference type="CDD" id="cd00644">
    <property type="entry name" value="HMG-CoA_reductase_classII"/>
    <property type="match status" value="1"/>
</dbReference>
<comment type="similarity">
    <text evidence="1 3">Belongs to the HMG-CoA reductase family.</text>
</comment>
<dbReference type="SUPFAM" id="SSF56542">
    <property type="entry name" value="Substrate-binding domain of HMG-CoA reductase"/>
    <property type="match status" value="1"/>
</dbReference>
<dbReference type="InterPro" id="IPR009029">
    <property type="entry name" value="HMG_CoA_Rdtase_sub-bd_dom_sf"/>
</dbReference>
<evidence type="ECO:0000256" key="2">
    <source>
        <dbReference type="ARBA" id="ARBA00023002"/>
    </source>
</evidence>
<comment type="catalytic activity">
    <reaction evidence="3">
        <text>(R)-mevalonate + 2 NAD(+) + CoA = (3S)-3-hydroxy-3-methylglutaryl-CoA + 2 NADH + 2 H(+)</text>
        <dbReference type="Rhea" id="RHEA:14833"/>
        <dbReference type="ChEBI" id="CHEBI:15378"/>
        <dbReference type="ChEBI" id="CHEBI:36464"/>
        <dbReference type="ChEBI" id="CHEBI:43074"/>
        <dbReference type="ChEBI" id="CHEBI:57287"/>
        <dbReference type="ChEBI" id="CHEBI:57540"/>
        <dbReference type="ChEBI" id="CHEBI:57945"/>
        <dbReference type="EC" id="1.1.1.88"/>
    </reaction>
</comment>
<dbReference type="GO" id="GO:0015936">
    <property type="term" value="P:coenzyme A metabolic process"/>
    <property type="evidence" value="ECO:0007669"/>
    <property type="project" value="InterPro"/>
</dbReference>
<dbReference type="Gene3D" id="1.10.8.660">
    <property type="match status" value="1"/>
</dbReference>
<evidence type="ECO:0000313" key="4">
    <source>
        <dbReference type="EMBL" id="VFB03191.1"/>
    </source>
</evidence>
<name>A0A4U8WA53_9FLAO</name>
<dbReference type="InterPro" id="IPR023074">
    <property type="entry name" value="HMG_CoA_Rdtase_cat_sf"/>
</dbReference>
<dbReference type="Proteomes" id="UP000290013">
    <property type="component" value="Chromosome"/>
</dbReference>
<dbReference type="KEGG" id="ctai:NCTC12078_01185"/>
<evidence type="ECO:0000256" key="1">
    <source>
        <dbReference type="ARBA" id="ARBA00007661"/>
    </source>
</evidence>
<dbReference type="EC" id="1.1.1.88" evidence="3"/>
<keyword evidence="3" id="KW-0520">NAD</keyword>
<organism evidence="4 5">
    <name type="scientific">Chryseobacterium taihuense</name>
    <dbReference type="NCBI Taxonomy" id="1141221"/>
    <lineage>
        <taxon>Bacteria</taxon>
        <taxon>Pseudomonadati</taxon>
        <taxon>Bacteroidota</taxon>
        <taxon>Flavobacteriia</taxon>
        <taxon>Flavobacteriales</taxon>
        <taxon>Weeksellaceae</taxon>
        <taxon>Chryseobacterium group</taxon>
        <taxon>Chryseobacterium</taxon>
    </lineage>
</organism>
<dbReference type="PRINTS" id="PR00071">
    <property type="entry name" value="HMGCOARDTASE"/>
</dbReference>
<proteinExistence type="inferred from homology"/>
<dbReference type="Pfam" id="PF00368">
    <property type="entry name" value="HMG-CoA_red"/>
    <property type="match status" value="1"/>
</dbReference>